<keyword evidence="4" id="KW-1003">Cell membrane</keyword>
<evidence type="ECO:0000256" key="1">
    <source>
        <dbReference type="ARBA" id="ARBA00004651"/>
    </source>
</evidence>
<proteinExistence type="inferred from homology"/>
<feature type="domain" description="Na+/H+ antiporter NhaC-like C-terminal" evidence="10">
    <location>
        <begin position="241"/>
        <end position="429"/>
    </location>
</feature>
<comment type="subcellular location">
    <subcellularLocation>
        <location evidence="1">Cell membrane</location>
        <topology evidence="1">Multi-pass membrane protein</topology>
    </subcellularLocation>
</comment>
<evidence type="ECO:0000256" key="6">
    <source>
        <dbReference type="ARBA" id="ARBA00022989"/>
    </source>
</evidence>
<dbReference type="GO" id="GO:0015297">
    <property type="term" value="F:antiporter activity"/>
    <property type="evidence" value="ECO:0007669"/>
    <property type="project" value="UniProtKB-KW"/>
</dbReference>
<keyword evidence="2" id="KW-0813">Transport</keyword>
<feature type="transmembrane region" description="Helical" evidence="9">
    <location>
        <begin position="12"/>
        <end position="31"/>
    </location>
</feature>
<feature type="transmembrane region" description="Helical" evidence="9">
    <location>
        <begin position="121"/>
        <end position="148"/>
    </location>
</feature>
<name>A0AAX2ZJI9_9FIRM</name>
<dbReference type="RefSeq" id="WP_074917993.1">
    <property type="nucleotide sequence ID" value="NZ_CP081135.1"/>
</dbReference>
<feature type="transmembrane region" description="Helical" evidence="9">
    <location>
        <begin position="201"/>
        <end position="221"/>
    </location>
</feature>
<keyword evidence="6 9" id="KW-1133">Transmembrane helix</keyword>
<evidence type="ECO:0000256" key="5">
    <source>
        <dbReference type="ARBA" id="ARBA00022692"/>
    </source>
</evidence>
<evidence type="ECO:0000256" key="7">
    <source>
        <dbReference type="ARBA" id="ARBA00023136"/>
    </source>
</evidence>
<dbReference type="GO" id="GO:0005886">
    <property type="term" value="C:plasma membrane"/>
    <property type="evidence" value="ECO:0007669"/>
    <property type="project" value="UniProtKB-SubCell"/>
</dbReference>
<keyword evidence="12" id="KW-1185">Reference proteome</keyword>
<dbReference type="KEGG" id="tem:JW646_02055"/>
<sequence>MENNKKSKGSFLGLVPLVVFLVLYFAVGIGTGSFDNMPLMIGISIAIGVAFVLNKKGEEKLTFEEKVTLFCKGAGDSTLVLMVIIFLLAGAFYGIAGAMHASDSVTNFGLSILPSNMVLPGLFVIGCILSFSMGTSMGTVSALMPIAVSLSKATGFNMALVCGVVVGGALFGDNLSFISDTTIAATRTQDIPMRDKFKANILMVLPAVIITLVLLSLQPMGSASTDAAGDYSFINMIPYVIVIVLSLLGINVITVMSTGVLVGVIIGVMHGDFTLIGSLAVIHEGMTWMEDMALIALLVGGLVALMDHLGGIDWLLHKLTRKTKTARGAELSIAALVSLIDISTTNNTVSIIAAGPIARDIADQYNISRARTASILDLFSSGFQGLLPYAGQLLTAGALAGISPGSILPYCWYSMLMIVFGIVFILIGWPNMSSKTKPKLVVNQLEE</sequence>
<feature type="domain" description="Na+/H+ antiporter NhaC-like C-terminal" evidence="10">
    <location>
        <begin position="25"/>
        <end position="215"/>
    </location>
</feature>
<keyword evidence="7 9" id="KW-0472">Membrane</keyword>
<dbReference type="AlphaFoldDB" id="A0AAX2ZJI9"/>
<feature type="transmembrane region" description="Helical" evidence="9">
    <location>
        <begin position="378"/>
        <end position="401"/>
    </location>
</feature>
<evidence type="ECO:0000256" key="4">
    <source>
        <dbReference type="ARBA" id="ARBA00022475"/>
    </source>
</evidence>
<feature type="transmembrane region" description="Helical" evidence="9">
    <location>
        <begin position="79"/>
        <end position="101"/>
    </location>
</feature>
<dbReference type="Proteomes" id="UP001198983">
    <property type="component" value="Chromosome"/>
</dbReference>
<evidence type="ECO:0000256" key="3">
    <source>
        <dbReference type="ARBA" id="ARBA00022449"/>
    </source>
</evidence>
<feature type="transmembrane region" description="Helical" evidence="9">
    <location>
        <begin position="294"/>
        <end position="316"/>
    </location>
</feature>
<feature type="transmembrane region" description="Helical" evidence="9">
    <location>
        <begin position="260"/>
        <end position="282"/>
    </location>
</feature>
<evidence type="ECO:0000259" key="10">
    <source>
        <dbReference type="Pfam" id="PF03553"/>
    </source>
</evidence>
<comment type="similarity">
    <text evidence="8">Belongs to the NhaC Na(+)/H(+) (TC 2.A.35) antiporter family.</text>
</comment>
<evidence type="ECO:0000256" key="2">
    <source>
        <dbReference type="ARBA" id="ARBA00022448"/>
    </source>
</evidence>
<keyword evidence="5 9" id="KW-0812">Transmembrane</keyword>
<accession>A0AAX2ZJI9</accession>
<gene>
    <name evidence="11" type="ORF">JW646_02055</name>
</gene>
<dbReference type="EMBL" id="CP081135">
    <property type="protein sequence ID" value="UEL48259.1"/>
    <property type="molecule type" value="Genomic_DNA"/>
</dbReference>
<evidence type="ECO:0000313" key="11">
    <source>
        <dbReference type="EMBL" id="UEL48259.1"/>
    </source>
</evidence>
<feature type="transmembrane region" description="Helical" evidence="9">
    <location>
        <begin position="407"/>
        <end position="429"/>
    </location>
</feature>
<keyword evidence="3" id="KW-0050">Antiport</keyword>
<reference evidence="11 12" key="1">
    <citation type="journal article" date="2023" name="Int. J. Syst. Evol. Microbiol.">
        <title>Terrisporobacter hibernicus sp. nov., isolated from bovine faeces in Northern Ireland.</title>
        <authorList>
            <person name="Mitchell M."/>
            <person name="Nguyen S.V."/>
            <person name="Connor M."/>
            <person name="Fairley D.J."/>
            <person name="Donoghue O."/>
            <person name="Marshall H."/>
            <person name="Koolman L."/>
            <person name="McMullan G."/>
            <person name="Schaffer K.E."/>
            <person name="McGrath J.W."/>
            <person name="Fanning S."/>
        </authorList>
    </citation>
    <scope>NUCLEOTIDE SEQUENCE [LARGE SCALE GENOMIC DNA]</scope>
    <source>
        <strain evidence="11 12">MCA3</strain>
    </source>
</reference>
<organism evidence="11 12">
    <name type="scientific">Terrisporobacter hibernicus</name>
    <dbReference type="NCBI Taxonomy" id="2813371"/>
    <lineage>
        <taxon>Bacteria</taxon>
        <taxon>Bacillati</taxon>
        <taxon>Bacillota</taxon>
        <taxon>Clostridia</taxon>
        <taxon>Peptostreptococcales</taxon>
        <taxon>Peptostreptococcaceae</taxon>
        <taxon>Terrisporobacter</taxon>
    </lineage>
</organism>
<dbReference type="Pfam" id="PF03553">
    <property type="entry name" value="Na_H_antiporter"/>
    <property type="match status" value="2"/>
</dbReference>
<feature type="transmembrane region" description="Helical" evidence="9">
    <location>
        <begin position="233"/>
        <end position="253"/>
    </location>
</feature>
<dbReference type="InterPro" id="IPR052180">
    <property type="entry name" value="NhaC_Na-H+_Antiporter"/>
</dbReference>
<evidence type="ECO:0000256" key="8">
    <source>
        <dbReference type="ARBA" id="ARBA00038435"/>
    </source>
</evidence>
<evidence type="ECO:0000313" key="12">
    <source>
        <dbReference type="Proteomes" id="UP001198983"/>
    </source>
</evidence>
<evidence type="ECO:0000256" key="9">
    <source>
        <dbReference type="SAM" id="Phobius"/>
    </source>
</evidence>
<dbReference type="PANTHER" id="PTHR33451:SF5">
    <property type="entry name" value="NA+_H+ ANTIPORTER"/>
    <property type="match status" value="1"/>
</dbReference>
<protein>
    <submittedName>
        <fullName evidence="11">Na+/H+ antiporter NhaC family protein</fullName>
    </submittedName>
</protein>
<dbReference type="PANTHER" id="PTHR33451">
    <property type="entry name" value="MALATE-2H(+)/NA(+)-LACTATE ANTIPORTER"/>
    <property type="match status" value="1"/>
</dbReference>
<dbReference type="InterPro" id="IPR018461">
    <property type="entry name" value="Na/H_Antiport_NhaC-like_C"/>
</dbReference>